<dbReference type="EMBL" id="JAATJJ010000002">
    <property type="protein sequence ID" value="NJB72030.1"/>
    <property type="molecule type" value="Genomic_DNA"/>
</dbReference>
<dbReference type="Proteomes" id="UP000590442">
    <property type="component" value="Unassembled WGS sequence"/>
</dbReference>
<dbReference type="RefSeq" id="WP_167964620.1">
    <property type="nucleotide sequence ID" value="NZ_JAATJJ010000002.1"/>
</dbReference>
<evidence type="ECO:0000313" key="3">
    <source>
        <dbReference type="Proteomes" id="UP000590442"/>
    </source>
</evidence>
<keyword evidence="1" id="KW-0812">Transmembrane</keyword>
<dbReference type="AlphaFoldDB" id="A0A846QYN5"/>
<keyword evidence="1" id="KW-1133">Transmembrane helix</keyword>
<feature type="transmembrane region" description="Helical" evidence="1">
    <location>
        <begin position="121"/>
        <end position="140"/>
    </location>
</feature>
<protein>
    <submittedName>
        <fullName evidence="2">Uncharacterized protein</fullName>
    </submittedName>
</protein>
<evidence type="ECO:0000313" key="2">
    <source>
        <dbReference type="EMBL" id="NJB72030.1"/>
    </source>
</evidence>
<feature type="transmembrane region" description="Helical" evidence="1">
    <location>
        <begin position="15"/>
        <end position="35"/>
    </location>
</feature>
<proteinExistence type="predicted"/>
<feature type="transmembrane region" description="Helical" evidence="1">
    <location>
        <begin position="87"/>
        <end position="109"/>
    </location>
</feature>
<feature type="transmembrane region" description="Helical" evidence="1">
    <location>
        <begin position="47"/>
        <end position="67"/>
    </location>
</feature>
<organism evidence="2 3">
    <name type="scientific">Saonia flava</name>
    <dbReference type="NCBI Taxonomy" id="523696"/>
    <lineage>
        <taxon>Bacteria</taxon>
        <taxon>Pseudomonadati</taxon>
        <taxon>Bacteroidota</taxon>
        <taxon>Flavobacteriia</taxon>
        <taxon>Flavobacteriales</taxon>
        <taxon>Flavobacteriaceae</taxon>
        <taxon>Saonia</taxon>
    </lineage>
</organism>
<evidence type="ECO:0000256" key="1">
    <source>
        <dbReference type="SAM" id="Phobius"/>
    </source>
</evidence>
<comment type="caution">
    <text evidence="2">The sequence shown here is derived from an EMBL/GenBank/DDBJ whole genome shotgun (WGS) entry which is preliminary data.</text>
</comment>
<reference evidence="2 3" key="1">
    <citation type="submission" date="2020-03" db="EMBL/GenBank/DDBJ databases">
        <title>Genomic Encyclopedia of Type Strains, Phase IV (KMG-IV): sequencing the most valuable type-strain genomes for metagenomic binning, comparative biology and taxonomic classification.</title>
        <authorList>
            <person name="Goeker M."/>
        </authorList>
    </citation>
    <scope>NUCLEOTIDE SEQUENCE [LARGE SCALE GENOMIC DNA]</scope>
    <source>
        <strain evidence="2 3">DSM 29762</strain>
    </source>
</reference>
<name>A0A846QYN5_9FLAO</name>
<sequence>MEITLEYWNELGKQTLLITSLLSGFSITVVANLLVSDKNDKLTNRILKSATLSAGCFLVSVFAMVNIVMTTTPGGYIKNVSLNDFAIARIVGMTTFMIGLFSLSAMIALSGWTKSKKVGRFTTIIGILTLVLVFVTMTRFGN</sequence>
<keyword evidence="1" id="KW-0472">Membrane</keyword>
<gene>
    <name evidence="2" type="ORF">GGR42_002521</name>
</gene>
<keyword evidence="3" id="KW-1185">Reference proteome</keyword>
<accession>A0A846QYN5</accession>